<name>A0A9X1NEE5_9ACTN</name>
<keyword evidence="4" id="KW-1185">Reference proteome</keyword>
<proteinExistence type="predicted"/>
<feature type="domain" description="Transcription regulator PadR N-terminal" evidence="2">
    <location>
        <begin position="13"/>
        <end position="88"/>
    </location>
</feature>
<dbReference type="SUPFAM" id="SSF46785">
    <property type="entry name" value="Winged helix' DNA-binding domain"/>
    <property type="match status" value="1"/>
</dbReference>
<dbReference type="PANTHER" id="PTHR43252:SF6">
    <property type="entry name" value="NEGATIVE TRANSCRIPTION REGULATOR PADR"/>
    <property type="match status" value="1"/>
</dbReference>
<feature type="signal peptide" evidence="1">
    <location>
        <begin position="1"/>
        <end position="24"/>
    </location>
</feature>
<gene>
    <name evidence="3" type="ORF">LR394_16925</name>
</gene>
<evidence type="ECO:0000313" key="3">
    <source>
        <dbReference type="EMBL" id="MCD5312593.1"/>
    </source>
</evidence>
<dbReference type="Pfam" id="PF03551">
    <property type="entry name" value="PadR"/>
    <property type="match status" value="1"/>
</dbReference>
<sequence length="191" mass="21932">MPAPRRSVLAVAVLSMLSEAPMHAYRMQQLIKERHKDDVINVSQRNSVYQTIQRLLRDGLVEVEGVERAENRPERTTYRITAAGRELLLDWLRDMLAEPVEEFPQFPAALSFLPSLDVEEAVSVLGVRLTRLRERIQAVRGDIDYGKTFLAPVFLVETVYQERLLQAELQYVEELVADLKSGRVTWPARTE</sequence>
<evidence type="ECO:0000259" key="2">
    <source>
        <dbReference type="Pfam" id="PF03551"/>
    </source>
</evidence>
<evidence type="ECO:0000256" key="1">
    <source>
        <dbReference type="SAM" id="SignalP"/>
    </source>
</evidence>
<dbReference type="PANTHER" id="PTHR43252">
    <property type="entry name" value="TRANSCRIPTIONAL REGULATOR YQJI"/>
    <property type="match status" value="1"/>
</dbReference>
<feature type="chain" id="PRO_5040850635" evidence="1">
    <location>
        <begin position="25"/>
        <end position="191"/>
    </location>
</feature>
<dbReference type="InterPro" id="IPR005149">
    <property type="entry name" value="Tscrpt_reg_PadR_N"/>
</dbReference>
<reference evidence="3" key="1">
    <citation type="submission" date="2021-11" db="EMBL/GenBank/DDBJ databases">
        <title>Streptomyces corallinus and Kineosporia corallina sp. nov., two new coral-derived marine actinobacteria.</title>
        <authorList>
            <person name="Buangrab K."/>
            <person name="Sutthacheep M."/>
            <person name="Yeemin T."/>
            <person name="Harunari E."/>
            <person name="Igarashi Y."/>
            <person name="Sripreechasak P."/>
            <person name="Kanchanasin P."/>
            <person name="Tanasupawat S."/>
            <person name="Phongsopitanun W."/>
        </authorList>
    </citation>
    <scope>NUCLEOTIDE SEQUENCE</scope>
    <source>
        <strain evidence="3">JCM 31032</strain>
    </source>
</reference>
<dbReference type="RefSeq" id="WP_231442969.1">
    <property type="nucleotide sequence ID" value="NZ_JAJOMB010000008.1"/>
</dbReference>
<evidence type="ECO:0000313" key="4">
    <source>
        <dbReference type="Proteomes" id="UP001138997"/>
    </source>
</evidence>
<accession>A0A9X1NEE5</accession>
<comment type="caution">
    <text evidence="3">The sequence shown here is derived from an EMBL/GenBank/DDBJ whole genome shotgun (WGS) entry which is preliminary data.</text>
</comment>
<dbReference type="EMBL" id="JAJOMB010000008">
    <property type="protein sequence ID" value="MCD5312593.1"/>
    <property type="molecule type" value="Genomic_DNA"/>
</dbReference>
<dbReference type="Proteomes" id="UP001138997">
    <property type="component" value="Unassembled WGS sequence"/>
</dbReference>
<keyword evidence="1" id="KW-0732">Signal</keyword>
<organism evidence="3 4">
    <name type="scientific">Kineosporia babensis</name>
    <dbReference type="NCBI Taxonomy" id="499548"/>
    <lineage>
        <taxon>Bacteria</taxon>
        <taxon>Bacillati</taxon>
        <taxon>Actinomycetota</taxon>
        <taxon>Actinomycetes</taxon>
        <taxon>Kineosporiales</taxon>
        <taxon>Kineosporiaceae</taxon>
        <taxon>Kineosporia</taxon>
    </lineage>
</organism>
<dbReference type="AlphaFoldDB" id="A0A9X1NEE5"/>
<protein>
    <submittedName>
        <fullName evidence="3">PadR family transcriptional regulator</fullName>
    </submittedName>
</protein>
<dbReference type="Gene3D" id="1.10.10.10">
    <property type="entry name" value="Winged helix-like DNA-binding domain superfamily/Winged helix DNA-binding domain"/>
    <property type="match status" value="1"/>
</dbReference>
<dbReference type="InterPro" id="IPR036390">
    <property type="entry name" value="WH_DNA-bd_sf"/>
</dbReference>
<dbReference type="InterPro" id="IPR036388">
    <property type="entry name" value="WH-like_DNA-bd_sf"/>
</dbReference>